<evidence type="ECO:0000313" key="2">
    <source>
        <dbReference type="Proteomes" id="UP001139193"/>
    </source>
</evidence>
<reference evidence="1" key="1">
    <citation type="submission" date="2022-03" db="EMBL/GenBank/DDBJ databases">
        <title>Bacterial whole genome sequence for Hymenobacter sp. DH14.</title>
        <authorList>
            <person name="Le V."/>
        </authorList>
    </citation>
    <scope>NUCLEOTIDE SEQUENCE</scope>
    <source>
        <strain evidence="1">DH14</strain>
    </source>
</reference>
<protein>
    <submittedName>
        <fullName evidence="1">Uncharacterized protein</fullName>
    </submittedName>
</protein>
<sequence>MPMPNPEKTPVQLFDLLLELMLTKDMPEVLVASRLKSFVQGSRREPERLGRTYFICKGLYFTLTATFEKPSFCLYQITARLTPTAYAHIKAHAQALPQPGTVWKNSWLGLWPQLQVSRGDASRPAVTARFMGLLPGQKFIVLTRS</sequence>
<name>A0A9X1VJ39_9BACT</name>
<accession>A0A9X1VJ39</accession>
<keyword evidence="2" id="KW-1185">Reference proteome</keyword>
<dbReference type="RefSeq" id="WP_241937975.1">
    <property type="nucleotide sequence ID" value="NZ_JALBGC010000006.1"/>
</dbReference>
<dbReference type="Proteomes" id="UP001139193">
    <property type="component" value="Unassembled WGS sequence"/>
</dbReference>
<organism evidence="1 2">
    <name type="scientific">Hymenobacter cyanobacteriorum</name>
    <dbReference type="NCBI Taxonomy" id="2926463"/>
    <lineage>
        <taxon>Bacteria</taxon>
        <taxon>Pseudomonadati</taxon>
        <taxon>Bacteroidota</taxon>
        <taxon>Cytophagia</taxon>
        <taxon>Cytophagales</taxon>
        <taxon>Hymenobacteraceae</taxon>
        <taxon>Hymenobacter</taxon>
    </lineage>
</organism>
<dbReference type="EMBL" id="JALBGC010000006">
    <property type="protein sequence ID" value="MCI1189762.1"/>
    <property type="molecule type" value="Genomic_DNA"/>
</dbReference>
<dbReference type="AlphaFoldDB" id="A0A9X1VJ39"/>
<comment type="caution">
    <text evidence="1">The sequence shown here is derived from an EMBL/GenBank/DDBJ whole genome shotgun (WGS) entry which is preliminary data.</text>
</comment>
<gene>
    <name evidence="1" type="ORF">MON38_20255</name>
</gene>
<evidence type="ECO:0000313" key="1">
    <source>
        <dbReference type="EMBL" id="MCI1189762.1"/>
    </source>
</evidence>
<proteinExistence type="predicted"/>